<evidence type="ECO:0000313" key="2">
    <source>
        <dbReference type="Proteomes" id="UP000190648"/>
    </source>
</evidence>
<dbReference type="Proteomes" id="UP000190648">
    <property type="component" value="Unassembled WGS sequence"/>
</dbReference>
<dbReference type="EMBL" id="LSYS01003973">
    <property type="protein sequence ID" value="OPJ81450.1"/>
    <property type="molecule type" value="Genomic_DNA"/>
</dbReference>
<name>A0A1V4KAD5_PATFA</name>
<evidence type="ECO:0000313" key="1">
    <source>
        <dbReference type="EMBL" id="OPJ81450.1"/>
    </source>
</evidence>
<keyword evidence="2" id="KW-1185">Reference proteome</keyword>
<reference evidence="1 2" key="1">
    <citation type="submission" date="2016-02" db="EMBL/GenBank/DDBJ databases">
        <title>Band-tailed pigeon sequencing and assembly.</title>
        <authorList>
            <person name="Soares A.E."/>
            <person name="Novak B.J."/>
            <person name="Rice E.S."/>
            <person name="O'Connell B."/>
            <person name="Chang D."/>
            <person name="Weber S."/>
            <person name="Shapiro B."/>
        </authorList>
    </citation>
    <scope>NUCLEOTIDE SEQUENCE [LARGE SCALE GENOMIC DNA]</scope>
    <source>
        <strain evidence="1">BTP2013</strain>
        <tissue evidence="1">Blood</tissue>
    </source>
</reference>
<comment type="caution">
    <text evidence="1">The sequence shown here is derived from an EMBL/GenBank/DDBJ whole genome shotgun (WGS) entry which is preliminary data.</text>
</comment>
<dbReference type="AlphaFoldDB" id="A0A1V4KAD5"/>
<organism evidence="1 2">
    <name type="scientific">Patagioenas fasciata monilis</name>
    <dbReference type="NCBI Taxonomy" id="372326"/>
    <lineage>
        <taxon>Eukaryota</taxon>
        <taxon>Metazoa</taxon>
        <taxon>Chordata</taxon>
        <taxon>Craniata</taxon>
        <taxon>Vertebrata</taxon>
        <taxon>Euteleostomi</taxon>
        <taxon>Archelosauria</taxon>
        <taxon>Archosauria</taxon>
        <taxon>Dinosauria</taxon>
        <taxon>Saurischia</taxon>
        <taxon>Theropoda</taxon>
        <taxon>Coelurosauria</taxon>
        <taxon>Aves</taxon>
        <taxon>Neognathae</taxon>
        <taxon>Neoaves</taxon>
        <taxon>Columbimorphae</taxon>
        <taxon>Columbiformes</taxon>
        <taxon>Columbidae</taxon>
        <taxon>Patagioenas</taxon>
    </lineage>
</organism>
<proteinExistence type="predicted"/>
<accession>A0A1V4KAD5</accession>
<protein>
    <submittedName>
        <fullName evidence="1">Uncharacterized protein</fullName>
    </submittedName>
</protein>
<sequence length="130" mass="14348">MNYSPAVFAPSKKFAVKPGAAVVHGRGYPSLLSANTYTSTEQLQRPERGYSRGTILYCFVYLHNGEQWCVENVACAAKSYLVLWPHWMKVVSTSSFSVHMLTGSRHEAEIGPAIPQPGLPISRPHQTGSR</sequence>
<gene>
    <name evidence="1" type="ORF">AV530_009895</name>
</gene>